<gene>
    <name evidence="1" type="primary">Necator_chrI.g219</name>
    <name evidence="1" type="ORF">RB195_004098</name>
</gene>
<comment type="caution">
    <text evidence="1">The sequence shown here is derived from an EMBL/GenBank/DDBJ whole genome shotgun (WGS) entry which is preliminary data.</text>
</comment>
<proteinExistence type="predicted"/>
<evidence type="ECO:0000313" key="2">
    <source>
        <dbReference type="Proteomes" id="UP001303046"/>
    </source>
</evidence>
<dbReference type="EMBL" id="JAVFWL010000001">
    <property type="protein sequence ID" value="KAK6725573.1"/>
    <property type="molecule type" value="Genomic_DNA"/>
</dbReference>
<evidence type="ECO:0000313" key="1">
    <source>
        <dbReference type="EMBL" id="KAK6725573.1"/>
    </source>
</evidence>
<keyword evidence="2" id="KW-1185">Reference proteome</keyword>
<organism evidence="1 2">
    <name type="scientific">Necator americanus</name>
    <name type="common">Human hookworm</name>
    <dbReference type="NCBI Taxonomy" id="51031"/>
    <lineage>
        <taxon>Eukaryota</taxon>
        <taxon>Metazoa</taxon>
        <taxon>Ecdysozoa</taxon>
        <taxon>Nematoda</taxon>
        <taxon>Chromadorea</taxon>
        <taxon>Rhabditida</taxon>
        <taxon>Rhabditina</taxon>
        <taxon>Rhabditomorpha</taxon>
        <taxon>Strongyloidea</taxon>
        <taxon>Ancylostomatidae</taxon>
        <taxon>Bunostominae</taxon>
        <taxon>Necator</taxon>
    </lineage>
</organism>
<accession>A0ABR1BJW0</accession>
<protein>
    <submittedName>
        <fullName evidence="1">Uncharacterized protein</fullName>
    </submittedName>
</protein>
<reference evidence="1 2" key="1">
    <citation type="submission" date="2023-08" db="EMBL/GenBank/DDBJ databases">
        <title>A Necator americanus chromosomal reference genome.</title>
        <authorList>
            <person name="Ilik V."/>
            <person name="Petrzelkova K.J."/>
            <person name="Pardy F."/>
            <person name="Fuh T."/>
            <person name="Niatou-Singa F.S."/>
            <person name="Gouil Q."/>
            <person name="Baker L."/>
            <person name="Ritchie M.E."/>
            <person name="Jex A.R."/>
            <person name="Gazzola D."/>
            <person name="Li H."/>
            <person name="Toshio Fujiwara R."/>
            <person name="Zhan B."/>
            <person name="Aroian R.V."/>
            <person name="Pafco B."/>
            <person name="Schwarz E.M."/>
        </authorList>
    </citation>
    <scope>NUCLEOTIDE SEQUENCE [LARGE SCALE GENOMIC DNA]</scope>
    <source>
        <strain evidence="1 2">Aroian</strain>
        <tissue evidence="1">Whole animal</tissue>
    </source>
</reference>
<sequence length="67" mass="7642">MTPILESEFSRTIFCESCTVLFKQTRIREKQGFFLLLKILTRNVEVYTTSTTTVPSANGANVERQVP</sequence>
<dbReference type="Proteomes" id="UP001303046">
    <property type="component" value="Unassembled WGS sequence"/>
</dbReference>
<name>A0ABR1BJW0_NECAM</name>